<reference evidence="1 2" key="1">
    <citation type="submission" date="2024-03" db="EMBL/GenBank/DDBJ databases">
        <title>Mouse gut bacterial collection (mGBC) of GemPharmatech.</title>
        <authorList>
            <person name="He Y."/>
            <person name="Dong L."/>
            <person name="Wu D."/>
            <person name="Gao X."/>
            <person name="Lin Z."/>
        </authorList>
    </citation>
    <scope>NUCLEOTIDE SEQUENCE [LARGE SCALE GENOMIC DNA]</scope>
    <source>
        <strain evidence="1 2">20-218</strain>
    </source>
</reference>
<proteinExistence type="predicted"/>
<accession>A0ABV4D5I7</accession>
<organism evidence="1 2">
    <name type="scientific">Lactococcus muris</name>
    <dbReference type="NCBI Taxonomy" id="2941330"/>
    <lineage>
        <taxon>Bacteria</taxon>
        <taxon>Bacillati</taxon>
        <taxon>Bacillota</taxon>
        <taxon>Bacilli</taxon>
        <taxon>Lactobacillales</taxon>
        <taxon>Streptococcaceae</taxon>
        <taxon>Lactococcus</taxon>
    </lineage>
</organism>
<dbReference type="EMBL" id="JBCLSQ010000002">
    <property type="protein sequence ID" value="MEY8537011.1"/>
    <property type="molecule type" value="Genomic_DNA"/>
</dbReference>
<keyword evidence="2" id="KW-1185">Reference proteome</keyword>
<sequence>MEVLRLPFKEKLDLHLKAPPSKGMQSFIQRQLYHQVPKWLKVQGEYYEAGENLLTLDLDKGYWSPPGLNLLTYALKKEEKQYFYQLDHSLESYYRNFYENFAARELETLHAPRFYAIIKDKNEKEDRKKNGQKT</sequence>
<dbReference type="Proteomes" id="UP001565242">
    <property type="component" value="Unassembled WGS sequence"/>
</dbReference>
<evidence type="ECO:0000313" key="2">
    <source>
        <dbReference type="Proteomes" id="UP001565242"/>
    </source>
</evidence>
<evidence type="ECO:0000313" key="1">
    <source>
        <dbReference type="EMBL" id="MEY8537011.1"/>
    </source>
</evidence>
<protein>
    <submittedName>
        <fullName evidence="1">Uncharacterized protein</fullName>
    </submittedName>
</protein>
<comment type="caution">
    <text evidence="1">The sequence shown here is derived from an EMBL/GenBank/DDBJ whole genome shotgun (WGS) entry which is preliminary data.</text>
</comment>
<name>A0ABV4D5I7_9LACT</name>
<gene>
    <name evidence="1" type="ORF">AALM99_00950</name>
</gene>